<comment type="caution">
    <text evidence="3">The sequence shown here is derived from an EMBL/GenBank/DDBJ whole genome shotgun (WGS) entry which is preliminary data.</text>
</comment>
<feature type="signal peptide" evidence="1">
    <location>
        <begin position="1"/>
        <end position="20"/>
    </location>
</feature>
<gene>
    <name evidence="3" type="ORF">DXZ20_26080</name>
</gene>
<dbReference type="Pfam" id="PF05901">
    <property type="entry name" value="Excalibur"/>
    <property type="match status" value="1"/>
</dbReference>
<evidence type="ECO:0000256" key="1">
    <source>
        <dbReference type="SAM" id="SignalP"/>
    </source>
</evidence>
<dbReference type="RefSeq" id="WP_163701992.1">
    <property type="nucleotide sequence ID" value="NZ_QXHD01000004.1"/>
</dbReference>
<protein>
    <submittedName>
        <fullName evidence="3">Calcium-binding protein with excalibur domain protein</fullName>
    </submittedName>
</protein>
<name>A0A6M0RSF9_9CYAN</name>
<reference evidence="3 4" key="1">
    <citation type="journal article" date="2020" name="Microb. Ecol.">
        <title>Ecogenomics of the Marine Benthic Filamentous Cyanobacterium Adonisia.</title>
        <authorList>
            <person name="Walter J.M."/>
            <person name="Coutinho F.H."/>
            <person name="Leomil L."/>
            <person name="Hargreaves P.I."/>
            <person name="Campeao M.E."/>
            <person name="Vieira V.V."/>
            <person name="Silva B.S."/>
            <person name="Fistarol G.O."/>
            <person name="Salomon P.S."/>
            <person name="Sawabe T."/>
            <person name="Mino S."/>
            <person name="Hosokawa M."/>
            <person name="Miyashita H."/>
            <person name="Maruyama F."/>
            <person name="van Verk M.C."/>
            <person name="Dutilh B.E."/>
            <person name="Thompson C.C."/>
            <person name="Thompson F.L."/>
        </authorList>
    </citation>
    <scope>NUCLEOTIDE SEQUENCE [LARGE SCALE GENOMIC DNA]</scope>
    <source>
        <strain evidence="3 4">CCMR0081</strain>
    </source>
</reference>
<dbReference type="AlphaFoldDB" id="A0A6M0RSF9"/>
<feature type="domain" description="Excalibur calcium-binding" evidence="2">
    <location>
        <begin position="74"/>
        <end position="86"/>
    </location>
</feature>
<dbReference type="InterPro" id="IPR008613">
    <property type="entry name" value="Excalibur_Ca-bd_domain"/>
</dbReference>
<dbReference type="Proteomes" id="UP000481033">
    <property type="component" value="Unassembled WGS sequence"/>
</dbReference>
<keyword evidence="4" id="KW-1185">Reference proteome</keyword>
<accession>A0A6M0RSF9</accession>
<evidence type="ECO:0000313" key="4">
    <source>
        <dbReference type="Proteomes" id="UP000481033"/>
    </source>
</evidence>
<evidence type="ECO:0000259" key="2">
    <source>
        <dbReference type="Pfam" id="PF05901"/>
    </source>
</evidence>
<dbReference type="EMBL" id="QXHD01000004">
    <property type="protein sequence ID" value="NEZ59049.1"/>
    <property type="molecule type" value="Genomic_DNA"/>
</dbReference>
<proteinExistence type="predicted"/>
<evidence type="ECO:0000313" key="3">
    <source>
        <dbReference type="EMBL" id="NEZ59049.1"/>
    </source>
</evidence>
<organism evidence="3 4">
    <name type="scientific">Adonisia turfae CCMR0081</name>
    <dbReference type="NCBI Taxonomy" id="2292702"/>
    <lineage>
        <taxon>Bacteria</taxon>
        <taxon>Bacillati</taxon>
        <taxon>Cyanobacteriota</taxon>
        <taxon>Adonisia</taxon>
        <taxon>Adonisia turfae</taxon>
    </lineage>
</organism>
<keyword evidence="1" id="KW-0732">Signal</keyword>
<sequence length="87" mass="9497">MRFILSALIASQLLPGIAIAQNQPQLQPDQQQPECDPHYSGACIPVYETRADDVDCGEIEDRNFTVVTIGEDPHRLDGDKDGVACEG</sequence>
<feature type="chain" id="PRO_5026722791" evidence="1">
    <location>
        <begin position="21"/>
        <end position="87"/>
    </location>
</feature>